<dbReference type="AlphaFoldDB" id="A0AAV0Y9Y2"/>
<dbReference type="Gene3D" id="3.60.10.10">
    <property type="entry name" value="Endonuclease/exonuclease/phosphatase"/>
    <property type="match status" value="1"/>
</dbReference>
<dbReference type="SUPFAM" id="SSF56219">
    <property type="entry name" value="DNase I-like"/>
    <property type="match status" value="1"/>
</dbReference>
<accession>A0AAV0Y9Y2</accession>
<dbReference type="PANTHER" id="PTHR33481">
    <property type="entry name" value="REVERSE TRANSCRIPTASE"/>
    <property type="match status" value="1"/>
</dbReference>
<dbReference type="SUPFAM" id="SSF56672">
    <property type="entry name" value="DNA/RNA polymerases"/>
    <property type="match status" value="1"/>
</dbReference>
<organism evidence="2 3">
    <name type="scientific">Macrosiphum euphorbiae</name>
    <name type="common">potato aphid</name>
    <dbReference type="NCBI Taxonomy" id="13131"/>
    <lineage>
        <taxon>Eukaryota</taxon>
        <taxon>Metazoa</taxon>
        <taxon>Ecdysozoa</taxon>
        <taxon>Arthropoda</taxon>
        <taxon>Hexapoda</taxon>
        <taxon>Insecta</taxon>
        <taxon>Pterygota</taxon>
        <taxon>Neoptera</taxon>
        <taxon>Paraneoptera</taxon>
        <taxon>Hemiptera</taxon>
        <taxon>Sternorrhyncha</taxon>
        <taxon>Aphidomorpha</taxon>
        <taxon>Aphidoidea</taxon>
        <taxon>Aphididae</taxon>
        <taxon>Macrosiphini</taxon>
        <taxon>Macrosiphum</taxon>
    </lineage>
</organism>
<dbReference type="CDD" id="cd01650">
    <property type="entry name" value="RT_nLTR_like"/>
    <property type="match status" value="1"/>
</dbReference>
<dbReference type="GO" id="GO:0003824">
    <property type="term" value="F:catalytic activity"/>
    <property type="evidence" value="ECO:0007669"/>
    <property type="project" value="InterPro"/>
</dbReference>
<dbReference type="InterPro" id="IPR005135">
    <property type="entry name" value="Endo/exonuclease/phosphatase"/>
</dbReference>
<dbReference type="Proteomes" id="UP001160148">
    <property type="component" value="Unassembled WGS sequence"/>
</dbReference>
<reference evidence="2 3" key="1">
    <citation type="submission" date="2023-01" db="EMBL/GenBank/DDBJ databases">
        <authorList>
            <person name="Whitehead M."/>
        </authorList>
    </citation>
    <scope>NUCLEOTIDE SEQUENCE [LARGE SCALE GENOMIC DNA]</scope>
</reference>
<gene>
    <name evidence="2" type="ORF">MEUPH1_LOCUS30042</name>
</gene>
<dbReference type="InterPro" id="IPR000477">
    <property type="entry name" value="RT_dom"/>
</dbReference>
<dbReference type="Pfam" id="PF00078">
    <property type="entry name" value="RVT_1"/>
    <property type="match status" value="1"/>
</dbReference>
<dbReference type="InterPro" id="IPR036691">
    <property type="entry name" value="Endo/exonu/phosph_ase_sf"/>
</dbReference>
<dbReference type="PROSITE" id="PS50878">
    <property type="entry name" value="RT_POL"/>
    <property type="match status" value="1"/>
</dbReference>
<protein>
    <recommendedName>
        <fullName evidence="1">Reverse transcriptase domain-containing protein</fullName>
    </recommendedName>
</protein>
<proteinExistence type="predicted"/>
<keyword evidence="3" id="KW-1185">Reference proteome</keyword>
<dbReference type="EMBL" id="CARXXK010001550">
    <property type="protein sequence ID" value="CAI6376698.1"/>
    <property type="molecule type" value="Genomic_DNA"/>
</dbReference>
<dbReference type="InterPro" id="IPR043502">
    <property type="entry name" value="DNA/RNA_pol_sf"/>
</dbReference>
<evidence type="ECO:0000313" key="2">
    <source>
        <dbReference type="EMBL" id="CAI6376698.1"/>
    </source>
</evidence>
<name>A0AAV0Y9Y2_9HEMI</name>
<evidence type="ECO:0000259" key="1">
    <source>
        <dbReference type="PROSITE" id="PS50878"/>
    </source>
</evidence>
<evidence type="ECO:0000313" key="3">
    <source>
        <dbReference type="Proteomes" id="UP001160148"/>
    </source>
</evidence>
<dbReference type="PANTHER" id="PTHR33481:SF1">
    <property type="entry name" value="ENDONUCLEASE_EXONUCLEASE_PHOSPHATASE DOMAIN-CONTAINING PROTEIN-RELATED"/>
    <property type="match status" value="1"/>
</dbReference>
<dbReference type="Pfam" id="PF14529">
    <property type="entry name" value="Exo_endo_phos_2"/>
    <property type="match status" value="1"/>
</dbReference>
<comment type="caution">
    <text evidence="2">The sequence shown here is derived from an EMBL/GenBank/DDBJ whole genome shotgun (WGS) entry which is preliminary data.</text>
</comment>
<dbReference type="GO" id="GO:0071897">
    <property type="term" value="P:DNA biosynthetic process"/>
    <property type="evidence" value="ECO:0007669"/>
    <property type="project" value="UniProtKB-ARBA"/>
</dbReference>
<sequence length="1024" mass="115818">MRRQLTVRREQPPSDDLPVKQILGRLTVHQMTAEIRIIQHNLNRDRTASHQLHELCVEQKIDFVLVQEPLIMNNNSIYAFETCRRAHISRDAGAAVIVLTNRYQSILLGAYSSSHTVAIRVRFGPRQLDDVILVSSYFKYNTPTILHIERLSQIMEKEKRILIGVDTNGHSKLWFSETRNRRGRTVDEFIHKYGLRVHNIAGQMNTFRRRDNRTSNIDVTLTTADIGHKVRNWLVSDETDSDHRVISYNLLVRKPPPRIPGPVRYNAKTADWDLFNTTLLGEVGRIPCNCINAMAAGITLALTTAADKAMMKKRLSGGLGKNPWWSPELASLRKDLVRKRRQGLNRPEYNTLRNSFLTAIRKHKADTWKNYANELNTNPWSRAFSWAKKGSRPRSIPSTLTKEDGSQTVDCLDTVELILDKFVPRDPQQGELVYQGPLEYTESLDPESIKVAIWRIKPSGAPGMDGISARMLRKAWPALREPITHLFGQCVKAGQFPDCWKTAELVLVPKPGATDASLVKSFRPISLLPVLGKTLETIIIGKIINETTLDSHVEQHGFTTGKSTSGALEAVYDWVDASSSRHIFGTFLDITGAFDNVKWSPLLSQLIHLGASLGTVRIVQSYLTNRWANFHMEGVWYRRMLERGCPQGSQLGPTLWKVAITPIYGSVISPDSTKILTYADDILLMVGAARPKTAFNRIEKQLDKFTTWATEFALEFSAGKTQLLSLKGGLKPGYSIAFGTAADAPRIESSPTAKYLGVVLDPRRSYWDHVLSVCKKSDDMYSRLRALYSANWGMGQSAANTIYKGVFLPRIAYAAEIWAEGSKLRKSRAKLLSAQRKPLLAITGAYRTASTNCLSAVAGTLPLDLEIRHQAALRNRARERISADEMETITFELLNEWQDRYTSTNKGSWTQKMIPSVRQRYHLPLDLDHYTTQFLTGHGDFKAKLYGFKLVNDPICECDRKPETVNHVLRFCSRTVSARRKLKTTMREEGEAWPPENGAFLKSRRTFQALKSFAREALTNRIDR</sequence>
<feature type="domain" description="Reverse transcriptase" evidence="1">
    <location>
        <begin position="489"/>
        <end position="760"/>
    </location>
</feature>